<gene>
    <name evidence="1" type="ORF">SAMN05421756_104223</name>
</gene>
<dbReference type="EMBL" id="FOFA01000004">
    <property type="protein sequence ID" value="SEQ60824.1"/>
    <property type="molecule type" value="Genomic_DNA"/>
</dbReference>
<proteinExistence type="predicted"/>
<dbReference type="Proteomes" id="UP000198504">
    <property type="component" value="Unassembled WGS sequence"/>
</dbReference>
<reference evidence="2" key="1">
    <citation type="submission" date="2016-10" db="EMBL/GenBank/DDBJ databases">
        <authorList>
            <person name="Varghese N."/>
            <person name="Submissions S."/>
        </authorList>
    </citation>
    <scope>NUCLEOTIDE SEQUENCE [LARGE SCALE GENOMIC DNA]</scope>
    <source>
        <strain evidence="2">CGMCC 4.6856</strain>
    </source>
</reference>
<dbReference type="AlphaFoldDB" id="A0A1H9HEW7"/>
<name>A0A1H9HEW7_9ACTN</name>
<protein>
    <submittedName>
        <fullName evidence="1">Uncharacterized protein</fullName>
    </submittedName>
</protein>
<sequence length="139" mass="15062">MSRSTHWSTIASMGPDLDADRLAEELASLRDSELDAFCIWLDEVLASLNTADHRAEAAYAFETARDGDHARSWAAPELACPVDFTELRATVVAHGEDAWRVVLAEPALLPGGWPTGLGRQLLETVGAVLRDSLAHRVLG</sequence>
<accession>A0A1H9HEW7</accession>
<organism evidence="1 2">
    <name type="scientific">Microlunatus flavus</name>
    <dbReference type="NCBI Taxonomy" id="1036181"/>
    <lineage>
        <taxon>Bacteria</taxon>
        <taxon>Bacillati</taxon>
        <taxon>Actinomycetota</taxon>
        <taxon>Actinomycetes</taxon>
        <taxon>Propionibacteriales</taxon>
        <taxon>Propionibacteriaceae</taxon>
        <taxon>Microlunatus</taxon>
    </lineage>
</organism>
<evidence type="ECO:0000313" key="2">
    <source>
        <dbReference type="Proteomes" id="UP000198504"/>
    </source>
</evidence>
<evidence type="ECO:0000313" key="1">
    <source>
        <dbReference type="EMBL" id="SEQ60824.1"/>
    </source>
</evidence>
<keyword evidence="2" id="KW-1185">Reference proteome</keyword>
<dbReference type="RefSeq" id="WP_091180286.1">
    <property type="nucleotide sequence ID" value="NZ_FOFA01000004.1"/>
</dbReference>